<dbReference type="FunFam" id="3.40.190.10:FF:000103">
    <property type="entry name" value="Glutamate receptor"/>
    <property type="match status" value="1"/>
</dbReference>
<keyword evidence="7 17" id="KW-1133">Transmembrane helix</keyword>
<evidence type="ECO:0000256" key="10">
    <source>
        <dbReference type="ARBA" id="ARBA00023170"/>
    </source>
</evidence>
<dbReference type="SMART" id="SM00079">
    <property type="entry name" value="PBPe"/>
    <property type="match status" value="1"/>
</dbReference>
<evidence type="ECO:0000256" key="7">
    <source>
        <dbReference type="ARBA" id="ARBA00022989"/>
    </source>
</evidence>
<dbReference type="PRINTS" id="PR00248">
    <property type="entry name" value="GPCRMGR"/>
</dbReference>
<dbReference type="InterPro" id="IPR001828">
    <property type="entry name" value="ANF_lig-bd_rcpt"/>
</dbReference>
<comment type="similarity">
    <text evidence="2 15">Belongs to the glutamate-gated ion channel (TC 1.A.10.1) family.</text>
</comment>
<evidence type="ECO:0000256" key="6">
    <source>
        <dbReference type="ARBA" id="ARBA00022729"/>
    </source>
</evidence>
<dbReference type="Gene3D" id="3.40.190.10">
    <property type="entry name" value="Periplasmic binding protein-like II"/>
    <property type="match status" value="3"/>
</dbReference>
<dbReference type="CDD" id="cd13686">
    <property type="entry name" value="GluR_Plant"/>
    <property type="match status" value="1"/>
</dbReference>
<dbReference type="SUPFAM" id="SSF53850">
    <property type="entry name" value="Periplasmic binding protein-like II"/>
    <property type="match status" value="1"/>
</dbReference>
<keyword evidence="16" id="KW-1015">Disulfide bond</keyword>
<dbReference type="AlphaFoldDB" id="A0A5N6LPE0"/>
<sequence length="850" mass="95538">MNSSTGKMMNTCISIAIRDFYRKHADYTTEILPYYRDSKQDDVEAASAAIDLMKNHRVMAIIGPMTSSQADFVIEIGNKAKVPIISPATSPLLSPIDSSYFVRLGPDSTYQLKPIAEVIKHFKWTEVVFVYEDGEYGRGLVPYFSEAMRKIGTKVMYQTVIYPSVSDDWILAELYKLKTMQTRVFVVHALPELASRFFKKVNETGMMEDGYVWIITEGLTNRLHYLDHKDESMQGVLGVMSYIPKSDKLTDFGKRWKQEFRSRHPEDVETELDMSGIRLYDTVFGLAKALEHMSIQNKDDKQKRDSKMDFDDIGTLETETSLLPLIRNFRFDGLTGDFNVINGTLQASVYQIVNVIGNGEKPIGFWCPKNGITKKLNDQTNGLKPVTWPGDTHVIPKGWETPVRNKNRLRIGVPMKGGLNQFINANIDPETGQLIMTGFCVDVFNAVVDALPYALNHEFMPFVSSDGKTPAGSYDDLVLNLSNGGYDAIVGDITILANRSDKVTFTLPYTEAGVSLIVRKKDERKSTWIFLKPLETELWITTGEKVTSNLSRFVVIVWVLVVLVLTSSYTASLTSTLMVPQLRPRYTDINEIKRLGESVGYQEGSFVRNLLKDLGFNDRQLKNYSTFEEYDKALELGSQNGGVSAIMDELPYIRLFLAKYCDNYTMTRSTYKTAGFGFAFPQGSPLIHDVSKAVLQVTEKQLINITNRWFAEPNCDPQTGAKAYPDGLGLDSFKGVFLITASSTTAALLIFIFMFLYQNRETLLSKDHSVSQKIAVIAKAFDVFKDDDVSRKSNPEAATVEEVNNISNSPAVSVFHQEAEMFSHDDGFTTTESQTPVHDTIHVVDLTITN</sequence>
<feature type="transmembrane region" description="Helical" evidence="17">
    <location>
        <begin position="736"/>
        <end position="757"/>
    </location>
</feature>
<keyword evidence="13 15" id="KW-0407">Ion channel</keyword>
<evidence type="ECO:0000256" key="9">
    <source>
        <dbReference type="ARBA" id="ARBA00023136"/>
    </source>
</evidence>
<evidence type="ECO:0000256" key="4">
    <source>
        <dbReference type="ARBA" id="ARBA00022448"/>
    </source>
</evidence>
<dbReference type="Gene3D" id="3.40.50.2300">
    <property type="match status" value="2"/>
</dbReference>
<dbReference type="InterPro" id="IPR001320">
    <property type="entry name" value="Iontro_rcpt_C"/>
</dbReference>
<dbReference type="CDD" id="cd19990">
    <property type="entry name" value="PBP1_GABAb_receptor_plant"/>
    <property type="match status" value="1"/>
</dbReference>
<dbReference type="GO" id="GO:0015276">
    <property type="term" value="F:ligand-gated monoatomic ion channel activity"/>
    <property type="evidence" value="ECO:0007669"/>
    <property type="project" value="InterPro"/>
</dbReference>
<evidence type="ECO:0000256" key="17">
    <source>
        <dbReference type="SAM" id="Phobius"/>
    </source>
</evidence>
<dbReference type="PANTHER" id="PTHR34836">
    <property type="entry name" value="OS06G0188250 PROTEIN"/>
    <property type="match status" value="1"/>
</dbReference>
<proteinExistence type="inferred from homology"/>
<gene>
    <name evidence="19" type="ORF">E3N88_41021</name>
</gene>
<dbReference type="Proteomes" id="UP000326396">
    <property type="component" value="Linkage Group LG9"/>
</dbReference>
<dbReference type="GO" id="GO:0016020">
    <property type="term" value="C:membrane"/>
    <property type="evidence" value="ECO:0007669"/>
    <property type="project" value="UniProtKB-SubCell"/>
</dbReference>
<dbReference type="GO" id="GO:0004930">
    <property type="term" value="F:G protein-coupled receptor activity"/>
    <property type="evidence" value="ECO:0007669"/>
    <property type="project" value="InterPro"/>
</dbReference>
<dbReference type="PANTHER" id="PTHR34836:SF1">
    <property type="entry name" value="OS09G0428600 PROTEIN"/>
    <property type="match status" value="1"/>
</dbReference>
<organism evidence="19 20">
    <name type="scientific">Mikania micrantha</name>
    <name type="common">bitter vine</name>
    <dbReference type="NCBI Taxonomy" id="192012"/>
    <lineage>
        <taxon>Eukaryota</taxon>
        <taxon>Viridiplantae</taxon>
        <taxon>Streptophyta</taxon>
        <taxon>Embryophyta</taxon>
        <taxon>Tracheophyta</taxon>
        <taxon>Spermatophyta</taxon>
        <taxon>Magnoliopsida</taxon>
        <taxon>eudicotyledons</taxon>
        <taxon>Gunneridae</taxon>
        <taxon>Pentapetalae</taxon>
        <taxon>asterids</taxon>
        <taxon>campanulids</taxon>
        <taxon>Asterales</taxon>
        <taxon>Asteraceae</taxon>
        <taxon>Asteroideae</taxon>
        <taxon>Heliantheae alliance</taxon>
        <taxon>Eupatorieae</taxon>
        <taxon>Mikania</taxon>
    </lineage>
</organism>
<dbReference type="InterPro" id="IPR017103">
    <property type="entry name" value="Iontropic_Glu_rcpt_pln"/>
</dbReference>
<evidence type="ECO:0000256" key="16">
    <source>
        <dbReference type="PIRSR" id="PIRSR037090-50"/>
    </source>
</evidence>
<evidence type="ECO:0000256" key="2">
    <source>
        <dbReference type="ARBA" id="ARBA00008685"/>
    </source>
</evidence>
<comment type="function">
    <text evidence="14">Glutamate-gated receptor that probably acts as a non-selective cation channel. May be involved in light-signal transduction and calcium homeostasis via the regulation of calcium influx into cells.</text>
</comment>
<dbReference type="InterPro" id="IPR019594">
    <property type="entry name" value="Glu/Gly-bd"/>
</dbReference>
<evidence type="ECO:0000256" key="14">
    <source>
        <dbReference type="ARBA" id="ARBA00049638"/>
    </source>
</evidence>
<feature type="domain" description="Ionotropic glutamate receptor C-terminal" evidence="18">
    <location>
        <begin position="408"/>
        <end position="712"/>
    </location>
</feature>
<keyword evidence="4 15" id="KW-0813">Transport</keyword>
<keyword evidence="9 15" id="KW-0472">Membrane</keyword>
<evidence type="ECO:0000256" key="5">
    <source>
        <dbReference type="ARBA" id="ARBA00022692"/>
    </source>
</evidence>
<dbReference type="Pfam" id="PF10613">
    <property type="entry name" value="Lig_chan-Glu_bd"/>
    <property type="match status" value="1"/>
</dbReference>
<dbReference type="InterPro" id="IPR000337">
    <property type="entry name" value="GPCR_3"/>
</dbReference>
<evidence type="ECO:0000256" key="12">
    <source>
        <dbReference type="ARBA" id="ARBA00023286"/>
    </source>
</evidence>
<evidence type="ECO:0000256" key="3">
    <source>
        <dbReference type="ARBA" id="ARBA00011095"/>
    </source>
</evidence>
<keyword evidence="12 15" id="KW-1071">Ligand-gated ion channel</keyword>
<dbReference type="InterPro" id="IPR044440">
    <property type="entry name" value="GABAb_receptor_plant_PBP1"/>
</dbReference>
<dbReference type="InterPro" id="IPR015683">
    <property type="entry name" value="Ionotropic_Glu_rcpt"/>
</dbReference>
<dbReference type="InterPro" id="IPR028082">
    <property type="entry name" value="Peripla_BP_I"/>
</dbReference>
<dbReference type="Gene3D" id="1.10.287.70">
    <property type="match status" value="1"/>
</dbReference>
<comment type="subcellular location">
    <subcellularLocation>
        <location evidence="1">Membrane</location>
        <topology evidence="1">Multi-pass membrane protein</topology>
    </subcellularLocation>
</comment>
<keyword evidence="8 15" id="KW-0406">Ion transport</keyword>
<evidence type="ECO:0000259" key="18">
    <source>
        <dbReference type="SMART" id="SM00079"/>
    </source>
</evidence>
<dbReference type="SUPFAM" id="SSF53822">
    <property type="entry name" value="Periplasmic binding protein-like I"/>
    <property type="match status" value="1"/>
</dbReference>
<evidence type="ECO:0000256" key="1">
    <source>
        <dbReference type="ARBA" id="ARBA00004141"/>
    </source>
</evidence>
<keyword evidence="6" id="KW-0732">Signal</keyword>
<name>A0A5N6LPE0_9ASTR</name>
<evidence type="ECO:0000313" key="19">
    <source>
        <dbReference type="EMBL" id="KAD2394044.1"/>
    </source>
</evidence>
<dbReference type="PIRSF" id="PIRSF037090">
    <property type="entry name" value="Iontro_Glu-like_rcpt_pln"/>
    <property type="match status" value="1"/>
</dbReference>
<dbReference type="FunFam" id="3.40.50.2300:FF:000188">
    <property type="entry name" value="Glutamate receptor"/>
    <property type="match status" value="1"/>
</dbReference>
<accession>A0A5N6LPE0</accession>
<comment type="subunit">
    <text evidence="3">May form heteromers.</text>
</comment>
<dbReference type="Pfam" id="PF00060">
    <property type="entry name" value="Lig_chan"/>
    <property type="match status" value="1"/>
</dbReference>
<evidence type="ECO:0000256" key="13">
    <source>
        <dbReference type="ARBA" id="ARBA00023303"/>
    </source>
</evidence>
<dbReference type="EMBL" id="SZYD01000019">
    <property type="protein sequence ID" value="KAD2394044.1"/>
    <property type="molecule type" value="Genomic_DNA"/>
</dbReference>
<evidence type="ECO:0000256" key="11">
    <source>
        <dbReference type="ARBA" id="ARBA00023180"/>
    </source>
</evidence>
<keyword evidence="11" id="KW-0325">Glycoprotein</keyword>
<dbReference type="FunFam" id="3.40.190.10:FF:000217">
    <property type="entry name" value="Glutamate receptor"/>
    <property type="match status" value="1"/>
</dbReference>
<keyword evidence="5 17" id="KW-0812">Transmembrane</keyword>
<dbReference type="Pfam" id="PF01094">
    <property type="entry name" value="ANF_receptor"/>
    <property type="match status" value="1"/>
</dbReference>
<evidence type="ECO:0000256" key="15">
    <source>
        <dbReference type="PIRNR" id="PIRNR037090"/>
    </source>
</evidence>
<comment type="caution">
    <text evidence="19">The sequence shown here is derived from an EMBL/GenBank/DDBJ whole genome shotgun (WGS) entry which is preliminary data.</text>
</comment>
<dbReference type="OrthoDB" id="5984008at2759"/>
<feature type="disulfide bond" evidence="16">
    <location>
        <begin position="661"/>
        <end position="715"/>
    </location>
</feature>
<evidence type="ECO:0000313" key="20">
    <source>
        <dbReference type="Proteomes" id="UP000326396"/>
    </source>
</evidence>
<reference evidence="19 20" key="1">
    <citation type="submission" date="2019-05" db="EMBL/GenBank/DDBJ databases">
        <title>Mikania micrantha, genome provides insights into the molecular mechanism of rapid growth.</title>
        <authorList>
            <person name="Liu B."/>
        </authorList>
    </citation>
    <scope>NUCLEOTIDE SEQUENCE [LARGE SCALE GENOMIC DNA]</scope>
    <source>
        <strain evidence="19">NLD-2019</strain>
        <tissue evidence="19">Leaf</tissue>
    </source>
</reference>
<keyword evidence="20" id="KW-1185">Reference proteome</keyword>
<protein>
    <recommendedName>
        <fullName evidence="15">Glutamate receptor</fullName>
    </recommendedName>
</protein>
<evidence type="ECO:0000256" key="8">
    <source>
        <dbReference type="ARBA" id="ARBA00023065"/>
    </source>
</evidence>
<comment type="function">
    <text evidence="15">Glutamate-gated receptor that probably acts as non-selective cation channel.</text>
</comment>
<keyword evidence="10 15" id="KW-0675">Receptor</keyword>